<accession>A0ABT4AYZ5</accession>
<protein>
    <submittedName>
        <fullName evidence="1">Uncharacterized protein</fullName>
    </submittedName>
</protein>
<keyword evidence="2" id="KW-1185">Reference proteome</keyword>
<gene>
    <name evidence="1" type="ORF">OWR29_15605</name>
</gene>
<dbReference type="EMBL" id="JAPNTZ010000005">
    <property type="protein sequence ID" value="MCY1139424.1"/>
    <property type="molecule type" value="Genomic_DNA"/>
</dbReference>
<comment type="caution">
    <text evidence="1">The sequence shown here is derived from an EMBL/GenBank/DDBJ whole genome shotgun (WGS) entry which is preliminary data.</text>
</comment>
<name>A0ABT4AYZ5_9ACTN</name>
<reference evidence="1" key="1">
    <citation type="submission" date="2022-11" db="EMBL/GenBank/DDBJ databases">
        <authorList>
            <person name="Somphong A."/>
            <person name="Phongsopitanun W."/>
        </authorList>
    </citation>
    <scope>NUCLEOTIDE SEQUENCE</scope>
    <source>
        <strain evidence="1">Pm04-4</strain>
    </source>
</reference>
<evidence type="ECO:0000313" key="1">
    <source>
        <dbReference type="EMBL" id="MCY1139424.1"/>
    </source>
</evidence>
<dbReference type="Proteomes" id="UP001151002">
    <property type="component" value="Unassembled WGS sequence"/>
</dbReference>
<sequence length="351" mass="37865">MADRLGLPVPKRIALGPDAQVRARVTLRGTELLVGFPAVRVLDRAELAVLIAHELAGVAAAPGLLANARYRAWSRAMDAVAPYDDDEQPPRVAAALVRRLRARDAPVEVSTAAAFAFVRLSRADGDFLEYSSMLEDALTRFGGLRYRITDLHEAWPAAVDDEPVDPDEAAEVARRHPSLAAVAAEIAGRPMPPADPVPLEPLSRRRQRQLSAQVLSTTGRVPWRTLAAVPPKFWQRAAAREVRPLQQAIAHVLGRPAHDPGEAADVIRVRPAEVAACPPEDLETAVFQAHAWLVLADATLLAGDAGWIRAHPAVTGVLVDAAGSRLDLPELTAKATTDPFAYARLRSLLVR</sequence>
<evidence type="ECO:0000313" key="2">
    <source>
        <dbReference type="Proteomes" id="UP001151002"/>
    </source>
</evidence>
<proteinExistence type="predicted"/>
<organism evidence="1 2">
    <name type="scientific">Paractinoplanes pyxinae</name>
    <dbReference type="NCBI Taxonomy" id="2997416"/>
    <lineage>
        <taxon>Bacteria</taxon>
        <taxon>Bacillati</taxon>
        <taxon>Actinomycetota</taxon>
        <taxon>Actinomycetes</taxon>
        <taxon>Micromonosporales</taxon>
        <taxon>Micromonosporaceae</taxon>
        <taxon>Paractinoplanes</taxon>
    </lineage>
</organism>
<dbReference type="RefSeq" id="WP_267563542.1">
    <property type="nucleotide sequence ID" value="NZ_JAPNTZ010000005.1"/>
</dbReference>